<dbReference type="Proteomes" id="UP001634007">
    <property type="component" value="Unassembled WGS sequence"/>
</dbReference>
<keyword evidence="9" id="KW-1185">Reference proteome</keyword>
<feature type="region of interest" description="Disordered" evidence="6">
    <location>
        <begin position="47"/>
        <end position="69"/>
    </location>
</feature>
<dbReference type="Gene3D" id="2.40.330.10">
    <property type="entry name" value="DNA-binding pseudobarrel domain"/>
    <property type="match status" value="1"/>
</dbReference>
<accession>A0ABD3J0V0</accession>
<comment type="subcellular location">
    <subcellularLocation>
        <location evidence="1">Nucleus</location>
    </subcellularLocation>
</comment>
<dbReference type="SMART" id="SM01019">
    <property type="entry name" value="B3"/>
    <property type="match status" value="1"/>
</dbReference>
<evidence type="ECO:0000256" key="4">
    <source>
        <dbReference type="ARBA" id="ARBA00023163"/>
    </source>
</evidence>
<gene>
    <name evidence="8" type="ORF">ACJRO7_004667</name>
</gene>
<evidence type="ECO:0000256" key="2">
    <source>
        <dbReference type="ARBA" id="ARBA00023015"/>
    </source>
</evidence>
<dbReference type="InterPro" id="IPR003340">
    <property type="entry name" value="B3_DNA-bd"/>
</dbReference>
<dbReference type="GO" id="GO:0003677">
    <property type="term" value="F:DNA binding"/>
    <property type="evidence" value="ECO:0007669"/>
    <property type="project" value="UniProtKB-KW"/>
</dbReference>
<evidence type="ECO:0000256" key="1">
    <source>
        <dbReference type="ARBA" id="ARBA00004123"/>
    </source>
</evidence>
<dbReference type="PROSITE" id="PS50863">
    <property type="entry name" value="B3"/>
    <property type="match status" value="1"/>
</dbReference>
<dbReference type="PANTHER" id="PTHR31541:SF28">
    <property type="entry name" value="TF-B3 DOMAIN-CONTAINING PROTEIN"/>
    <property type="match status" value="1"/>
</dbReference>
<evidence type="ECO:0000313" key="8">
    <source>
        <dbReference type="EMBL" id="KAL3719721.1"/>
    </source>
</evidence>
<dbReference type="CDD" id="cd10017">
    <property type="entry name" value="B3_DNA"/>
    <property type="match status" value="1"/>
</dbReference>
<dbReference type="PANTHER" id="PTHR31541">
    <property type="entry name" value="B3 DOMAIN PLANT PROTEIN-RELATED"/>
    <property type="match status" value="1"/>
</dbReference>
<feature type="region of interest" description="Disordered" evidence="6">
    <location>
        <begin position="201"/>
        <end position="224"/>
    </location>
</feature>
<sequence>MHISSEAPHGEKIAAMERRSQNGDPAVREEAGEDLRASLFLSIMKHTGDGAGDAQASTSRQPPRRSNPPVVQRVNALIDSIDQCHGSFEKKVTASDLKEQQNRLILRKGDVRDFVLPLLREEDNPTEGVAATVFNTEGEAFPMRFTLWSRKVYVLMSSWKRFVEANHLEESDILRIWAFRDGRTEGLCFLIHVRRSKAAGQSWTEKGTRSEGRKRVASKPRKAL</sequence>
<keyword evidence="4" id="KW-0804">Transcription</keyword>
<keyword evidence="3" id="KW-0238">DNA-binding</keyword>
<reference evidence="8 9" key="1">
    <citation type="submission" date="2024-11" db="EMBL/GenBank/DDBJ databases">
        <title>Chromosome-level genome assembly of Eucalyptus globulus Labill. provides insights into its genome evolution.</title>
        <authorList>
            <person name="Li X."/>
        </authorList>
    </citation>
    <scope>NUCLEOTIDE SEQUENCE [LARGE SCALE GENOMIC DNA]</scope>
    <source>
        <strain evidence="8">CL2024</strain>
        <tissue evidence="8">Fresh tender leaves</tissue>
    </source>
</reference>
<dbReference type="AlphaFoldDB" id="A0ABD3J0V0"/>
<protein>
    <recommendedName>
        <fullName evidence="7">TF-B3 domain-containing protein</fullName>
    </recommendedName>
</protein>
<dbReference type="SUPFAM" id="SSF101936">
    <property type="entry name" value="DNA-binding pseudobarrel domain"/>
    <property type="match status" value="1"/>
</dbReference>
<evidence type="ECO:0000256" key="3">
    <source>
        <dbReference type="ARBA" id="ARBA00023125"/>
    </source>
</evidence>
<feature type="domain" description="TF-B3" evidence="7">
    <location>
        <begin position="89"/>
        <end position="197"/>
    </location>
</feature>
<dbReference type="GO" id="GO:0005634">
    <property type="term" value="C:nucleus"/>
    <property type="evidence" value="ECO:0007669"/>
    <property type="project" value="UniProtKB-SubCell"/>
</dbReference>
<dbReference type="InterPro" id="IPR005508">
    <property type="entry name" value="At2g31720-like"/>
</dbReference>
<feature type="compositionally biased region" description="Basic and acidic residues" evidence="6">
    <location>
        <begin position="8"/>
        <end position="30"/>
    </location>
</feature>
<evidence type="ECO:0000259" key="7">
    <source>
        <dbReference type="PROSITE" id="PS50863"/>
    </source>
</evidence>
<feature type="region of interest" description="Disordered" evidence="6">
    <location>
        <begin position="1"/>
        <end position="30"/>
    </location>
</feature>
<name>A0ABD3J0V0_EUCGL</name>
<evidence type="ECO:0000256" key="5">
    <source>
        <dbReference type="ARBA" id="ARBA00023242"/>
    </source>
</evidence>
<evidence type="ECO:0000256" key="6">
    <source>
        <dbReference type="SAM" id="MobiDB-lite"/>
    </source>
</evidence>
<evidence type="ECO:0000313" key="9">
    <source>
        <dbReference type="Proteomes" id="UP001634007"/>
    </source>
</evidence>
<keyword evidence="5" id="KW-0539">Nucleus</keyword>
<organism evidence="8 9">
    <name type="scientific">Eucalyptus globulus</name>
    <name type="common">Tasmanian blue gum</name>
    <dbReference type="NCBI Taxonomy" id="34317"/>
    <lineage>
        <taxon>Eukaryota</taxon>
        <taxon>Viridiplantae</taxon>
        <taxon>Streptophyta</taxon>
        <taxon>Embryophyta</taxon>
        <taxon>Tracheophyta</taxon>
        <taxon>Spermatophyta</taxon>
        <taxon>Magnoliopsida</taxon>
        <taxon>eudicotyledons</taxon>
        <taxon>Gunneridae</taxon>
        <taxon>Pentapetalae</taxon>
        <taxon>rosids</taxon>
        <taxon>malvids</taxon>
        <taxon>Myrtales</taxon>
        <taxon>Myrtaceae</taxon>
        <taxon>Myrtoideae</taxon>
        <taxon>Eucalypteae</taxon>
        <taxon>Eucalyptus</taxon>
    </lineage>
</organism>
<keyword evidence="2" id="KW-0805">Transcription regulation</keyword>
<comment type="caution">
    <text evidence="8">The sequence shown here is derived from an EMBL/GenBank/DDBJ whole genome shotgun (WGS) entry which is preliminary data.</text>
</comment>
<dbReference type="Pfam" id="PF02362">
    <property type="entry name" value="B3"/>
    <property type="match status" value="1"/>
</dbReference>
<dbReference type="InterPro" id="IPR015300">
    <property type="entry name" value="DNA-bd_pseudobarrel_sf"/>
</dbReference>
<feature type="compositionally biased region" description="Basic residues" evidence="6">
    <location>
        <begin position="215"/>
        <end position="224"/>
    </location>
</feature>
<dbReference type="EMBL" id="JBJKBG010000010">
    <property type="protein sequence ID" value="KAL3719721.1"/>
    <property type="molecule type" value="Genomic_DNA"/>
</dbReference>
<proteinExistence type="predicted"/>